<sequence length="292" mass="33770">MKKKETIVCYCHSCKHDTRHEILFTENMHNSDDDYWWTCDYSITKCCGCGDITFLTETTEEGDIEYDENGNNYIPTKYKTYPFSPQKVAGLSDLWYVPNTISTVYRETIKAFNNDCHLLAATGFRMIIEAVCTENNIQGKTLEVKINNLCKNDIITKHDRDRLHSIRFMGNDSVHQMKVADINALLLVKEIIDIMLKNIYILAKKCSHILEGPITTFEDFCCLLDEGLRTRKIGDTDILKNLLPQDRRLIKEDRSNFEIILKEKIAEGKYTKLSLCPTPLQGKNQQYKVESI</sequence>
<keyword evidence="3" id="KW-1185">Reference proteome</keyword>
<dbReference type="EMBL" id="JABKKF010000003">
    <property type="protein sequence ID" value="NPD91645.1"/>
    <property type="molecule type" value="Genomic_DNA"/>
</dbReference>
<evidence type="ECO:0000313" key="3">
    <source>
        <dbReference type="Proteomes" id="UP000714420"/>
    </source>
</evidence>
<comment type="caution">
    <text evidence="2">The sequence shown here is derived from an EMBL/GenBank/DDBJ whole genome shotgun (WGS) entry which is preliminary data.</text>
</comment>
<evidence type="ECO:0000259" key="1">
    <source>
        <dbReference type="Pfam" id="PF13643"/>
    </source>
</evidence>
<feature type="domain" description="DUF4145" evidence="1">
    <location>
        <begin position="107"/>
        <end position="189"/>
    </location>
</feature>
<name>A0ABX2AN76_9BACT</name>
<evidence type="ECO:0000313" key="2">
    <source>
        <dbReference type="EMBL" id="NPD91645.1"/>
    </source>
</evidence>
<dbReference type="Proteomes" id="UP000714420">
    <property type="component" value="Unassembled WGS sequence"/>
</dbReference>
<dbReference type="InterPro" id="IPR025285">
    <property type="entry name" value="DUF4145"/>
</dbReference>
<protein>
    <submittedName>
        <fullName evidence="2">DUF4145 domain-containing protein</fullName>
    </submittedName>
</protein>
<organism evidence="2 3">
    <name type="scientific">Xylanibacter muris</name>
    <dbReference type="NCBI Taxonomy" id="2736290"/>
    <lineage>
        <taxon>Bacteria</taxon>
        <taxon>Pseudomonadati</taxon>
        <taxon>Bacteroidota</taxon>
        <taxon>Bacteroidia</taxon>
        <taxon>Bacteroidales</taxon>
        <taxon>Prevotellaceae</taxon>
        <taxon>Xylanibacter</taxon>
    </lineage>
</organism>
<dbReference type="RefSeq" id="WP_172274620.1">
    <property type="nucleotide sequence ID" value="NZ_CATJPT010000212.1"/>
</dbReference>
<dbReference type="Pfam" id="PF13643">
    <property type="entry name" value="DUF4145"/>
    <property type="match status" value="1"/>
</dbReference>
<accession>A0ABX2AN76</accession>
<proteinExistence type="predicted"/>
<gene>
    <name evidence="2" type="ORF">HPS56_04630</name>
</gene>
<reference evidence="2 3" key="1">
    <citation type="submission" date="2020-05" db="EMBL/GenBank/DDBJ databases">
        <title>Distinct polysaccharide utilization as determinants for interspecies competition between intestinal Prevotella spp.</title>
        <authorList>
            <person name="Galvez E.J.C."/>
            <person name="Iljazovic A."/>
            <person name="Strowig T."/>
        </authorList>
    </citation>
    <scope>NUCLEOTIDE SEQUENCE [LARGE SCALE GENOMIC DNA]</scope>
    <source>
        <strain evidence="2 3">PMUR</strain>
    </source>
</reference>